<reference evidence="3" key="1">
    <citation type="journal article" date="2019" name="Int. J. Syst. Evol. Microbiol.">
        <title>The Global Catalogue of Microorganisms (GCM) 10K type strain sequencing project: providing services to taxonomists for standard genome sequencing and annotation.</title>
        <authorList>
            <consortium name="The Broad Institute Genomics Platform"/>
            <consortium name="The Broad Institute Genome Sequencing Center for Infectious Disease"/>
            <person name="Wu L."/>
            <person name="Ma J."/>
        </authorList>
    </citation>
    <scope>NUCLEOTIDE SEQUENCE [LARGE SCALE GENOMIC DNA]</scope>
    <source>
        <strain evidence="3">CGMCC 1.8985</strain>
    </source>
</reference>
<dbReference type="EMBL" id="BMME01000001">
    <property type="protein sequence ID" value="GGK12656.1"/>
    <property type="molecule type" value="Genomic_DNA"/>
</dbReference>
<organism evidence="2 3">
    <name type="scientific">Luteimonas terricola</name>
    <dbReference type="NCBI Taxonomy" id="645597"/>
    <lineage>
        <taxon>Bacteria</taxon>
        <taxon>Pseudomonadati</taxon>
        <taxon>Pseudomonadota</taxon>
        <taxon>Gammaproteobacteria</taxon>
        <taxon>Lysobacterales</taxon>
        <taxon>Lysobacteraceae</taxon>
        <taxon>Luteimonas</taxon>
    </lineage>
</organism>
<name>A0ABQ2EIH5_9GAMM</name>
<feature type="signal peptide" evidence="1">
    <location>
        <begin position="1"/>
        <end position="29"/>
    </location>
</feature>
<accession>A0ABQ2EIH5</accession>
<dbReference type="Proteomes" id="UP000599009">
    <property type="component" value="Unassembled WGS sequence"/>
</dbReference>
<evidence type="ECO:0008006" key="4">
    <source>
        <dbReference type="Google" id="ProtNLM"/>
    </source>
</evidence>
<keyword evidence="1" id="KW-0732">Signal</keyword>
<comment type="caution">
    <text evidence="2">The sequence shown here is derived from an EMBL/GenBank/DDBJ whole genome shotgun (WGS) entry which is preliminary data.</text>
</comment>
<evidence type="ECO:0000313" key="3">
    <source>
        <dbReference type="Proteomes" id="UP000599009"/>
    </source>
</evidence>
<keyword evidence="3" id="KW-1185">Reference proteome</keyword>
<proteinExistence type="predicted"/>
<feature type="chain" id="PRO_5046337850" description="DUF4124 domain-containing protein" evidence="1">
    <location>
        <begin position="30"/>
        <end position="200"/>
    </location>
</feature>
<dbReference type="RefSeq" id="WP_132986437.1">
    <property type="nucleotide sequence ID" value="NZ_BMME01000001.1"/>
</dbReference>
<evidence type="ECO:0000313" key="2">
    <source>
        <dbReference type="EMBL" id="GGK12656.1"/>
    </source>
</evidence>
<gene>
    <name evidence="2" type="ORF">GCM10011394_22400</name>
</gene>
<evidence type="ECO:0000256" key="1">
    <source>
        <dbReference type="SAM" id="SignalP"/>
    </source>
</evidence>
<sequence length="200" mass="21135">MPYLRHPALAGALLSAVAIAAALPPPAAAQIRRCTTPDGGAVYTDRSCESLGAVENRPRTGGTVGGAALRYRGGCSRRLQDLVFEVTAAIDAGDTNRLARSYHWVGMSHRNGYAVIERLDAIARRPLLNISALRPAEAVVASADPAPLAAIDGRAALPATPPAPRRPVALRVDQALADGITPSSTTFGLRRHMDCWWITL</sequence>
<protein>
    <recommendedName>
        <fullName evidence="4">DUF4124 domain-containing protein</fullName>
    </recommendedName>
</protein>